<protein>
    <recommendedName>
        <fullName evidence="4">YqfQ-like protein</fullName>
    </recommendedName>
</protein>
<dbReference type="EMBL" id="BAUU01000013">
    <property type="protein sequence ID" value="GAE30696.1"/>
    <property type="molecule type" value="Genomic_DNA"/>
</dbReference>
<reference evidence="2" key="1">
    <citation type="journal article" date="2014" name="Genome Announc.">
        <title>Draft Genome Sequences of Three Alkaliphilic Bacillus Strains, Bacillus wakoensis JCM 9140T, Bacillus akibai JCM 9157T, and Bacillus hemicellulosilyticus JCM 9152T.</title>
        <authorList>
            <person name="Yuki M."/>
            <person name="Oshima K."/>
            <person name="Suda W."/>
            <person name="Oshida Y."/>
            <person name="Kitamura K."/>
            <person name="Iida T."/>
            <person name="Hattori M."/>
            <person name="Ohkuma M."/>
        </authorList>
    </citation>
    <scope>NUCLEOTIDE SEQUENCE [LARGE SCALE GENOMIC DNA]</scope>
    <source>
        <strain evidence="2">JCM 9152</strain>
    </source>
</reference>
<evidence type="ECO:0008006" key="4">
    <source>
        <dbReference type="Google" id="ProtNLM"/>
    </source>
</evidence>
<dbReference type="STRING" id="1236971.JCM9152_2112"/>
<dbReference type="Proteomes" id="UP000018895">
    <property type="component" value="Unassembled WGS sequence"/>
</dbReference>
<comment type="caution">
    <text evidence="2">The sequence shown here is derived from an EMBL/GenBank/DDBJ whole genome shotgun (WGS) entry which is preliminary data.</text>
</comment>
<evidence type="ECO:0000256" key="1">
    <source>
        <dbReference type="SAM" id="MobiDB-lite"/>
    </source>
</evidence>
<feature type="region of interest" description="Disordered" evidence="1">
    <location>
        <begin position="1"/>
        <end position="35"/>
    </location>
</feature>
<organism evidence="2 3">
    <name type="scientific">Halalkalibacter hemicellulosilyticusJCM 9152</name>
    <dbReference type="NCBI Taxonomy" id="1236971"/>
    <lineage>
        <taxon>Bacteria</taxon>
        <taxon>Bacillati</taxon>
        <taxon>Bacillota</taxon>
        <taxon>Bacilli</taxon>
        <taxon>Bacillales</taxon>
        <taxon>Bacillaceae</taxon>
        <taxon>Halalkalibacter</taxon>
    </lineage>
</organism>
<accession>W4QF42</accession>
<keyword evidence="3" id="KW-1185">Reference proteome</keyword>
<dbReference type="RefSeq" id="WP_052015814.1">
    <property type="nucleotide sequence ID" value="NZ_BAUU01000013.1"/>
</dbReference>
<name>W4QF42_9BACI</name>
<gene>
    <name evidence="2" type="ORF">JCM9152_2112</name>
</gene>
<dbReference type="InterPro" id="IPR025571">
    <property type="entry name" value="YqfQ"/>
</dbReference>
<dbReference type="Pfam" id="PF14181">
    <property type="entry name" value="YqfQ"/>
    <property type="match status" value="1"/>
</dbReference>
<dbReference type="AlphaFoldDB" id="W4QF42"/>
<proteinExistence type="predicted"/>
<sequence length="132" mass="13454">MHQFGPPFGSIPMQSAMTGNMIPPTPPSTFPGSAAGSLFSGGGGGGFGGGLLSRLFGLGGGASQTMGGLMGSGLSSATGSGMNLTTMLTNAQRIVGLTQQVMPMVQQYGPLIRNMPMIWKIMRSLIVQMTAK</sequence>
<evidence type="ECO:0000313" key="3">
    <source>
        <dbReference type="Proteomes" id="UP000018895"/>
    </source>
</evidence>
<evidence type="ECO:0000313" key="2">
    <source>
        <dbReference type="EMBL" id="GAE30696.1"/>
    </source>
</evidence>
<dbReference type="OrthoDB" id="2860117at2"/>